<dbReference type="AlphaFoldDB" id="A0AAE0KYB7"/>
<accession>A0AAE0KYB7</accession>
<comment type="caution">
    <text evidence="2">The sequence shown here is derived from an EMBL/GenBank/DDBJ whole genome shotgun (WGS) entry which is preliminary data.</text>
</comment>
<name>A0AAE0KYB7_9CHLO</name>
<evidence type="ECO:0000313" key="2">
    <source>
        <dbReference type="EMBL" id="KAK3265308.1"/>
    </source>
</evidence>
<proteinExistence type="predicted"/>
<feature type="coiled-coil region" evidence="1">
    <location>
        <begin position="91"/>
        <end position="132"/>
    </location>
</feature>
<protein>
    <submittedName>
        <fullName evidence="2">Uncharacterized protein</fullName>
    </submittedName>
</protein>
<dbReference type="EMBL" id="LGRX02014012">
    <property type="protein sequence ID" value="KAK3265308.1"/>
    <property type="molecule type" value="Genomic_DNA"/>
</dbReference>
<keyword evidence="1" id="KW-0175">Coiled coil</keyword>
<evidence type="ECO:0000256" key="1">
    <source>
        <dbReference type="SAM" id="Coils"/>
    </source>
</evidence>
<organism evidence="2 3">
    <name type="scientific">Cymbomonas tetramitiformis</name>
    <dbReference type="NCBI Taxonomy" id="36881"/>
    <lineage>
        <taxon>Eukaryota</taxon>
        <taxon>Viridiplantae</taxon>
        <taxon>Chlorophyta</taxon>
        <taxon>Pyramimonadophyceae</taxon>
        <taxon>Pyramimonadales</taxon>
        <taxon>Pyramimonadaceae</taxon>
        <taxon>Cymbomonas</taxon>
    </lineage>
</organism>
<keyword evidence="3" id="KW-1185">Reference proteome</keyword>
<gene>
    <name evidence="2" type="ORF">CYMTET_25997</name>
</gene>
<dbReference type="Proteomes" id="UP001190700">
    <property type="component" value="Unassembled WGS sequence"/>
</dbReference>
<reference evidence="2 3" key="1">
    <citation type="journal article" date="2015" name="Genome Biol. Evol.">
        <title>Comparative Genomics of a Bacterivorous Green Alga Reveals Evolutionary Causalities and Consequences of Phago-Mixotrophic Mode of Nutrition.</title>
        <authorList>
            <person name="Burns J.A."/>
            <person name="Paasch A."/>
            <person name="Narechania A."/>
            <person name="Kim E."/>
        </authorList>
    </citation>
    <scope>NUCLEOTIDE SEQUENCE [LARGE SCALE GENOMIC DNA]</scope>
    <source>
        <strain evidence="2 3">PLY_AMNH</strain>
    </source>
</reference>
<evidence type="ECO:0000313" key="3">
    <source>
        <dbReference type="Proteomes" id="UP001190700"/>
    </source>
</evidence>
<sequence>MATNGAITPSSLLHVPRGHMNPLAYSTPGGGTSTALTLSDSSAASPAMQPAQQSPYAAVGSGYSTGYMEVGVESTAVSITKADLATIMQRLDALQLSVQDAHRAVENADRRAAAAEMRAEAAEQRVNKLLTTLSSVGHLMES</sequence>